<dbReference type="PATRIC" id="fig|676032.3.peg.1330"/>
<dbReference type="KEGG" id="fcn:FN3523_1322"/>
<evidence type="ECO:0000313" key="2">
    <source>
        <dbReference type="Proteomes" id="UP000008303"/>
    </source>
</evidence>
<dbReference type="EMBL" id="CP002558">
    <property type="protein sequence ID" value="AEE26625.1"/>
    <property type="molecule type" value="Genomic_DNA"/>
</dbReference>
<reference evidence="2" key="1">
    <citation type="journal article" date="2011" name="Appl. Environ. Microbiol.">
        <title>Common ancestry and novel genetic traits of Francisella novicida-like isolates from North America and Australia as revealed by comparative genomic analyses.</title>
        <authorList>
            <person name="Siddaramappa S."/>
            <person name="Challacombe J.F."/>
            <person name="Petersen J.M."/>
            <person name="Pillai S."/>
            <person name="Hogg G."/>
            <person name="Kuske C.R."/>
        </authorList>
    </citation>
    <scope>NUCLEOTIDE SEQUENCE [LARGE SCALE GENOMIC DNA]</scope>
    <source>
        <strain evidence="2">3523</strain>
    </source>
</reference>
<evidence type="ECO:0000313" key="1">
    <source>
        <dbReference type="EMBL" id="AEE26625.1"/>
    </source>
</evidence>
<gene>
    <name evidence="1" type="ordered locus">FN3523_1322</name>
</gene>
<proteinExistence type="predicted"/>
<dbReference type="Proteomes" id="UP000008303">
    <property type="component" value="Chromosome"/>
</dbReference>
<dbReference type="HOGENOM" id="CLU_3216607_0_0_6"/>
<dbReference type="AlphaFoldDB" id="F4BGN1"/>
<protein>
    <submittedName>
        <fullName evidence="1">Uncharacterized protein</fullName>
    </submittedName>
</protein>
<sequence>MIIGFLQQNKFLSFFKTIIKNNISKKGDMLNIIAFKIENNYKLV</sequence>
<accession>F4BGN1</accession>
<organism evidence="1 2">
    <name type="scientific">Francisella hispaniensis</name>
    <dbReference type="NCBI Taxonomy" id="622488"/>
    <lineage>
        <taxon>Bacteria</taxon>
        <taxon>Pseudomonadati</taxon>
        <taxon>Pseudomonadota</taxon>
        <taxon>Gammaproteobacteria</taxon>
        <taxon>Thiotrichales</taxon>
        <taxon>Francisellaceae</taxon>
        <taxon>Francisella</taxon>
    </lineage>
</organism>
<name>F4BGN1_9GAMM</name>